<dbReference type="RefSeq" id="XP_011076510.1">
    <property type="nucleotide sequence ID" value="XM_011078208.2"/>
</dbReference>
<dbReference type="Gene3D" id="1.20.140.40">
    <property type="entry name" value="Invertase/pectin methylesterase inhibitor family protein"/>
    <property type="match status" value="1"/>
</dbReference>
<dbReference type="CDD" id="cd15798">
    <property type="entry name" value="PMEI-like_3"/>
    <property type="match status" value="1"/>
</dbReference>
<dbReference type="InterPro" id="IPR033131">
    <property type="entry name" value="Pectinesterase_Asp_AS"/>
</dbReference>
<evidence type="ECO:0000313" key="15">
    <source>
        <dbReference type="Proteomes" id="UP000504604"/>
    </source>
</evidence>
<feature type="active site" evidence="12">
    <location>
        <position position="359"/>
    </location>
</feature>
<dbReference type="InParanoid" id="A0A6I9T135"/>
<dbReference type="FunFam" id="2.160.20.10:FF:000001">
    <property type="entry name" value="Pectinesterase"/>
    <property type="match status" value="1"/>
</dbReference>
<feature type="signal peptide" evidence="13">
    <location>
        <begin position="1"/>
        <end position="22"/>
    </location>
</feature>
<evidence type="ECO:0000313" key="16">
    <source>
        <dbReference type="RefSeq" id="XP_011076510.1"/>
    </source>
</evidence>
<dbReference type="Gene3D" id="2.160.20.10">
    <property type="entry name" value="Single-stranded right-handed beta-helix, Pectin lyase-like"/>
    <property type="match status" value="1"/>
</dbReference>
<dbReference type="AlphaFoldDB" id="A0A6I9T135"/>
<evidence type="ECO:0000259" key="14">
    <source>
        <dbReference type="SMART" id="SM00856"/>
    </source>
</evidence>
<evidence type="ECO:0000256" key="7">
    <source>
        <dbReference type="ARBA" id="ARBA00022525"/>
    </source>
</evidence>
<evidence type="ECO:0000256" key="12">
    <source>
        <dbReference type="PROSITE-ProRule" id="PRU10040"/>
    </source>
</evidence>
<dbReference type="SUPFAM" id="SSF51126">
    <property type="entry name" value="Pectin lyase-like"/>
    <property type="match status" value="1"/>
</dbReference>
<comment type="catalytic activity">
    <reaction evidence="11 13">
        <text>[(1-&gt;4)-alpha-D-galacturonosyl methyl ester](n) + n H2O = [(1-&gt;4)-alpha-D-galacturonosyl](n) + n methanol + n H(+)</text>
        <dbReference type="Rhea" id="RHEA:22380"/>
        <dbReference type="Rhea" id="RHEA-COMP:14570"/>
        <dbReference type="Rhea" id="RHEA-COMP:14573"/>
        <dbReference type="ChEBI" id="CHEBI:15377"/>
        <dbReference type="ChEBI" id="CHEBI:15378"/>
        <dbReference type="ChEBI" id="CHEBI:17790"/>
        <dbReference type="ChEBI" id="CHEBI:140522"/>
        <dbReference type="ChEBI" id="CHEBI:140523"/>
        <dbReference type="EC" id="3.1.1.11"/>
    </reaction>
</comment>
<evidence type="ECO:0000256" key="9">
    <source>
        <dbReference type="ARBA" id="ARBA00023085"/>
    </source>
</evidence>
<comment type="similarity">
    <text evidence="3">In the N-terminal section; belongs to the PMEI family.</text>
</comment>
<name>A0A6I9T135_SESIN</name>
<keyword evidence="10" id="KW-0961">Cell wall biogenesis/degradation</keyword>
<proteinExistence type="inferred from homology"/>
<dbReference type="PANTHER" id="PTHR31707">
    <property type="entry name" value="PECTINESTERASE"/>
    <property type="match status" value="1"/>
</dbReference>
<evidence type="ECO:0000256" key="13">
    <source>
        <dbReference type="RuleBase" id="RU000589"/>
    </source>
</evidence>
<dbReference type="Pfam" id="PF01095">
    <property type="entry name" value="Pectinesterase"/>
    <property type="match status" value="1"/>
</dbReference>
<evidence type="ECO:0000256" key="11">
    <source>
        <dbReference type="ARBA" id="ARBA00047928"/>
    </source>
</evidence>
<evidence type="ECO:0000256" key="8">
    <source>
        <dbReference type="ARBA" id="ARBA00022801"/>
    </source>
</evidence>
<evidence type="ECO:0000256" key="3">
    <source>
        <dbReference type="ARBA" id="ARBA00006027"/>
    </source>
</evidence>
<dbReference type="InterPro" id="IPR035513">
    <property type="entry name" value="Invertase/methylesterase_inhib"/>
</dbReference>
<dbReference type="UniPathway" id="UPA00545">
    <property type="reaction ID" value="UER00823"/>
</dbReference>
<dbReference type="Pfam" id="PF04043">
    <property type="entry name" value="PMEI"/>
    <property type="match status" value="1"/>
</dbReference>
<dbReference type="GO" id="GO:0030599">
    <property type="term" value="F:pectinesterase activity"/>
    <property type="evidence" value="ECO:0007669"/>
    <property type="project" value="UniProtKB-UniRule"/>
</dbReference>
<sequence>MPRLPLLLACSCLSLFCPSGFASQSSINNPNNDVDAYSDANKFENFNKNESPDPENRPSTTRTKYLNMAIDAAMNRALETLNHIKLLDLKSQNVREKAALFDCWKFYEFTINQLNLTLNPSLKSTSLDIQTWLSAALTNLGNCKTSITELNVTNSVVLEFLSDDVSELISNSLAINAEIMEKNVNQKSLPSWLPQGNSKLFELSENTAKLVVAQDGSGNFRTIKQALDAASKRRNSARIVIQIKQGKYQEYLEINSNMKNIMLVGDGMGKTIITGNKSFASGYTTFESSTVKVMGDGFVARDITFSNTAGAESSQAVALFSSSDFSAFYRCAFEGYQDTLWASSNRQFFQECHIYGTIDFIFGNAAVVIQNSFIYARKPKHGQSVVITAQGRTDPNQKTGISIINCKVEAGPDLRPVLSQYKAYLGRPWMKYSRTIYLKSFLGSLINPLGWMDWNTDYSRENNVYYGEYGNYGPGSSTKGRVKWPGYKVITSATEAKKFSVAKFIDGKAWLPETGVPFSAGLWV</sequence>
<dbReference type="SUPFAM" id="SSF101148">
    <property type="entry name" value="Plant invertase/pectin methylesterase inhibitor"/>
    <property type="match status" value="1"/>
</dbReference>
<dbReference type="OrthoDB" id="2019149at2759"/>
<feature type="domain" description="Pectinesterase inhibitor" evidence="14">
    <location>
        <begin position="29"/>
        <end position="175"/>
    </location>
</feature>
<evidence type="ECO:0000256" key="1">
    <source>
        <dbReference type="ARBA" id="ARBA00004191"/>
    </source>
</evidence>
<evidence type="ECO:0000256" key="10">
    <source>
        <dbReference type="ARBA" id="ARBA00023316"/>
    </source>
</evidence>
<dbReference type="EC" id="3.1.1.11" evidence="5 13"/>
<comment type="pathway">
    <text evidence="2 13">Glycan metabolism; pectin degradation; 2-dehydro-3-deoxy-D-gluconate from pectin: step 1/5.</text>
</comment>
<keyword evidence="13" id="KW-0732">Signal</keyword>
<keyword evidence="6" id="KW-0134">Cell wall</keyword>
<dbReference type="NCBIfam" id="TIGR01614">
    <property type="entry name" value="PME_inhib"/>
    <property type="match status" value="1"/>
</dbReference>
<accession>A0A6I9T135</accession>
<comment type="similarity">
    <text evidence="4">In the C-terminal section; belongs to the pectinesterase family.</text>
</comment>
<reference evidence="16" key="1">
    <citation type="submission" date="2025-08" db="UniProtKB">
        <authorList>
            <consortium name="RefSeq"/>
        </authorList>
    </citation>
    <scope>IDENTIFICATION</scope>
</reference>
<keyword evidence="9 13" id="KW-0063">Aspartyl esterase</keyword>
<evidence type="ECO:0000256" key="6">
    <source>
        <dbReference type="ARBA" id="ARBA00022512"/>
    </source>
</evidence>
<dbReference type="Gramene" id="SIN_1016663.t">
    <property type="protein sequence ID" value="SIN_1016663.t"/>
    <property type="gene ID" value="SIN_1016663"/>
</dbReference>
<dbReference type="GeneID" id="105160728"/>
<keyword evidence="8 13" id="KW-0378">Hydrolase</keyword>
<dbReference type="Proteomes" id="UP000504604">
    <property type="component" value="Linkage group LG4"/>
</dbReference>
<comment type="subcellular location">
    <subcellularLocation>
        <location evidence="1">Secreted</location>
        <location evidence="1">Cell wall</location>
    </subcellularLocation>
</comment>
<protein>
    <recommendedName>
        <fullName evidence="5 13">Pectinesterase</fullName>
        <ecNumber evidence="5 13">3.1.1.11</ecNumber>
    </recommendedName>
</protein>
<evidence type="ECO:0000256" key="2">
    <source>
        <dbReference type="ARBA" id="ARBA00005184"/>
    </source>
</evidence>
<dbReference type="GO" id="GO:0042545">
    <property type="term" value="P:cell wall modification"/>
    <property type="evidence" value="ECO:0007669"/>
    <property type="project" value="UniProtKB-UniRule"/>
</dbReference>
<dbReference type="InterPro" id="IPR000070">
    <property type="entry name" value="Pectinesterase_cat"/>
</dbReference>
<dbReference type="PROSITE" id="PS00503">
    <property type="entry name" value="PECTINESTERASE_2"/>
    <property type="match status" value="1"/>
</dbReference>
<feature type="chain" id="PRO_5027149609" description="Pectinesterase" evidence="13">
    <location>
        <begin position="23"/>
        <end position="524"/>
    </location>
</feature>
<dbReference type="InterPro" id="IPR012334">
    <property type="entry name" value="Pectin_lyas_fold"/>
</dbReference>
<dbReference type="GO" id="GO:0004857">
    <property type="term" value="F:enzyme inhibitor activity"/>
    <property type="evidence" value="ECO:0007669"/>
    <property type="project" value="InterPro"/>
</dbReference>
<gene>
    <name evidence="16" type="primary">LOC105160728</name>
</gene>
<keyword evidence="7" id="KW-0964">Secreted</keyword>
<dbReference type="SMART" id="SM00856">
    <property type="entry name" value="PMEI"/>
    <property type="match status" value="1"/>
</dbReference>
<dbReference type="KEGG" id="sind:105160728"/>
<keyword evidence="15" id="KW-1185">Reference proteome</keyword>
<organism evidence="15 16">
    <name type="scientific">Sesamum indicum</name>
    <name type="common">Oriental sesame</name>
    <name type="synonym">Sesamum orientale</name>
    <dbReference type="NCBI Taxonomy" id="4182"/>
    <lineage>
        <taxon>Eukaryota</taxon>
        <taxon>Viridiplantae</taxon>
        <taxon>Streptophyta</taxon>
        <taxon>Embryophyta</taxon>
        <taxon>Tracheophyta</taxon>
        <taxon>Spermatophyta</taxon>
        <taxon>Magnoliopsida</taxon>
        <taxon>eudicotyledons</taxon>
        <taxon>Gunneridae</taxon>
        <taxon>Pentapetalae</taxon>
        <taxon>asterids</taxon>
        <taxon>lamiids</taxon>
        <taxon>Lamiales</taxon>
        <taxon>Pedaliaceae</taxon>
        <taxon>Sesamum</taxon>
    </lineage>
</organism>
<dbReference type="InterPro" id="IPR011050">
    <property type="entry name" value="Pectin_lyase_fold/virulence"/>
</dbReference>
<evidence type="ECO:0000256" key="5">
    <source>
        <dbReference type="ARBA" id="ARBA00013229"/>
    </source>
</evidence>
<dbReference type="InterPro" id="IPR006501">
    <property type="entry name" value="Pectinesterase_inhib_dom"/>
</dbReference>
<evidence type="ECO:0000256" key="4">
    <source>
        <dbReference type="ARBA" id="ARBA00007786"/>
    </source>
</evidence>
<dbReference type="GO" id="GO:0045490">
    <property type="term" value="P:pectin catabolic process"/>
    <property type="evidence" value="ECO:0007669"/>
    <property type="project" value="UniProtKB-UniRule"/>
</dbReference>